<keyword evidence="9" id="KW-0812">Transmembrane</keyword>
<keyword evidence="6 12" id="KW-0418">Kinase</keyword>
<dbReference type="Pfam" id="PF02518">
    <property type="entry name" value="HATPase_c"/>
    <property type="match status" value="1"/>
</dbReference>
<dbReference type="PANTHER" id="PTHR43711:SF31">
    <property type="entry name" value="HISTIDINE KINASE"/>
    <property type="match status" value="1"/>
</dbReference>
<dbReference type="EC" id="2.7.13.3" evidence="3"/>
<protein>
    <recommendedName>
        <fullName evidence="3">histidine kinase</fullName>
        <ecNumber evidence="3">2.7.13.3</ecNumber>
    </recommendedName>
</protein>
<dbReference type="Pfam" id="PF00512">
    <property type="entry name" value="HisKA"/>
    <property type="match status" value="1"/>
</dbReference>
<dbReference type="InterPro" id="IPR004358">
    <property type="entry name" value="Sig_transdc_His_kin-like_C"/>
</dbReference>
<feature type="coiled-coil region" evidence="8">
    <location>
        <begin position="235"/>
        <end position="266"/>
    </location>
</feature>
<evidence type="ECO:0000256" key="6">
    <source>
        <dbReference type="ARBA" id="ARBA00022777"/>
    </source>
</evidence>
<evidence type="ECO:0000256" key="5">
    <source>
        <dbReference type="ARBA" id="ARBA00022679"/>
    </source>
</evidence>
<evidence type="ECO:0000313" key="13">
    <source>
        <dbReference type="Proteomes" id="UP001302257"/>
    </source>
</evidence>
<dbReference type="InterPro" id="IPR003661">
    <property type="entry name" value="HisK_dim/P_dom"/>
</dbReference>
<dbReference type="CDD" id="cd00075">
    <property type="entry name" value="HATPase"/>
    <property type="match status" value="1"/>
</dbReference>
<evidence type="ECO:0000256" key="4">
    <source>
        <dbReference type="ARBA" id="ARBA00022553"/>
    </source>
</evidence>
<dbReference type="PROSITE" id="PS50109">
    <property type="entry name" value="HIS_KIN"/>
    <property type="match status" value="1"/>
</dbReference>
<dbReference type="Proteomes" id="UP001302257">
    <property type="component" value="Chromosome"/>
</dbReference>
<comment type="subcellular location">
    <subcellularLocation>
        <location evidence="2">Membrane</location>
    </subcellularLocation>
</comment>
<evidence type="ECO:0000313" key="12">
    <source>
        <dbReference type="EMBL" id="WNO05327.1"/>
    </source>
</evidence>
<organism evidence="12 13">
    <name type="scientific">Rhodoferax mekongensis</name>
    <dbReference type="NCBI Taxonomy" id="3068341"/>
    <lineage>
        <taxon>Bacteria</taxon>
        <taxon>Pseudomonadati</taxon>
        <taxon>Pseudomonadota</taxon>
        <taxon>Betaproteobacteria</taxon>
        <taxon>Burkholderiales</taxon>
        <taxon>Comamonadaceae</taxon>
        <taxon>Rhodoferax</taxon>
    </lineage>
</organism>
<name>A0ABZ0B334_9BURK</name>
<evidence type="ECO:0000256" key="2">
    <source>
        <dbReference type="ARBA" id="ARBA00004370"/>
    </source>
</evidence>
<dbReference type="PANTHER" id="PTHR43711">
    <property type="entry name" value="TWO-COMPONENT HISTIDINE KINASE"/>
    <property type="match status" value="1"/>
</dbReference>
<keyword evidence="9" id="KW-1133">Transmembrane helix</keyword>
<keyword evidence="5" id="KW-0808">Transferase</keyword>
<evidence type="ECO:0000256" key="7">
    <source>
        <dbReference type="ARBA" id="ARBA00023012"/>
    </source>
</evidence>
<dbReference type="GO" id="GO:0016301">
    <property type="term" value="F:kinase activity"/>
    <property type="evidence" value="ECO:0007669"/>
    <property type="project" value="UniProtKB-KW"/>
</dbReference>
<dbReference type="EMBL" id="CP132507">
    <property type="protein sequence ID" value="WNO05327.1"/>
    <property type="molecule type" value="Genomic_DNA"/>
</dbReference>
<dbReference type="Gene3D" id="1.10.287.130">
    <property type="match status" value="1"/>
</dbReference>
<evidence type="ECO:0000256" key="8">
    <source>
        <dbReference type="SAM" id="Coils"/>
    </source>
</evidence>
<dbReference type="PRINTS" id="PR00344">
    <property type="entry name" value="BCTRLSENSOR"/>
</dbReference>
<dbReference type="SUPFAM" id="SSF55785">
    <property type="entry name" value="PYP-like sensor domain (PAS domain)"/>
    <property type="match status" value="1"/>
</dbReference>
<evidence type="ECO:0000259" key="10">
    <source>
        <dbReference type="PROSITE" id="PS50109"/>
    </source>
</evidence>
<dbReference type="PROSITE" id="PS50885">
    <property type="entry name" value="HAMP"/>
    <property type="match status" value="1"/>
</dbReference>
<dbReference type="InterPro" id="IPR036890">
    <property type="entry name" value="HATPase_C_sf"/>
</dbReference>
<feature type="domain" description="Histidine kinase" evidence="10">
    <location>
        <begin position="380"/>
        <end position="599"/>
    </location>
</feature>
<evidence type="ECO:0000256" key="1">
    <source>
        <dbReference type="ARBA" id="ARBA00000085"/>
    </source>
</evidence>
<feature type="transmembrane region" description="Helical" evidence="9">
    <location>
        <begin position="22"/>
        <end position="41"/>
    </location>
</feature>
<dbReference type="InterPro" id="IPR003660">
    <property type="entry name" value="HAMP_dom"/>
</dbReference>
<keyword evidence="4" id="KW-0597">Phosphoprotein</keyword>
<sequence>MQQTPFQPLKEEKAPWSLLTQVSWLTVAVTLISLLSYGLWYESQIAQVNRSAAQAQALTLATTLATAAETAVITRDSGALEALLINMRNAPDLVQLAVFDPQGKPRAVVDVTPERAAKLNFELGPQAPPATPAIQLELVGEGDSGSIQVWAPIQVGTLAGWTRVTVNRQGEAQARALVRQQTIVSALLTSAFTSMALFVLMRNRLRPVAQCADFAQGMARNFGSALAVPVRSREVAQLQQALNGASQQLEKQYHDILERNERLDAIFALSSDGLVVFTERGELAYANPAFSTMSSVPTQPGQTCAALDAALALQCENPADYQSATVHNTDHVFTFVLVRPVRRVLRREHRVNERGQMVLYFRDITAESDVARMKSEFLTTAAHELRTPMVSIFGFVELLLKRKYTEEAQRSMLDVIYRQSKRLTTMVTELLDLARIEARAGLDFSLSEQALAPLIEQACEAVAVPQESHTLVVELPDIALCANYDADKMRQALENVLSNAIKYSPAGGEVRVSVVHGPAGQEPPWLGIAVQDQGIGMTPEQFEHAFERFYRADASGNIPGTGLGLSLVKEIVEIHGGRVELQSRPGEGTKVILWLKSATPRSAHAKT</sequence>
<dbReference type="SMART" id="SM00388">
    <property type="entry name" value="HisKA"/>
    <property type="match status" value="1"/>
</dbReference>
<feature type="domain" description="HAMP" evidence="11">
    <location>
        <begin position="202"/>
        <end position="254"/>
    </location>
</feature>
<dbReference type="Gene3D" id="3.30.565.10">
    <property type="entry name" value="Histidine kinase-like ATPase, C-terminal domain"/>
    <property type="match status" value="1"/>
</dbReference>
<dbReference type="RefSeq" id="WP_313868106.1">
    <property type="nucleotide sequence ID" value="NZ_CP132507.1"/>
</dbReference>
<keyword evidence="9" id="KW-0472">Membrane</keyword>
<reference evidence="12 13" key="1">
    <citation type="submission" date="2023-08" db="EMBL/GenBank/DDBJ databases">
        <title>Rhodoferax potami sp. nov. and Rhodoferax mekongensis sp. nov., isolated from the Mekong River in Thailand.</title>
        <authorList>
            <person name="Kitikhun S."/>
            <person name="Charoenyingcharoen P."/>
            <person name="Siriarchawattana P."/>
            <person name="Likhitrattanapisal S."/>
            <person name="Nilsakha T."/>
            <person name="Chanpet A."/>
            <person name="Rattanawaree P."/>
            <person name="Ingsriswang S."/>
        </authorList>
    </citation>
    <scope>NUCLEOTIDE SEQUENCE [LARGE SCALE GENOMIC DNA]</scope>
    <source>
        <strain evidence="12 13">TBRC 17307</strain>
    </source>
</reference>
<dbReference type="InterPro" id="IPR003594">
    <property type="entry name" value="HATPase_dom"/>
</dbReference>
<keyword evidence="7" id="KW-0902">Two-component regulatory system</keyword>
<dbReference type="SUPFAM" id="SSF47384">
    <property type="entry name" value="Homodimeric domain of signal transducing histidine kinase"/>
    <property type="match status" value="1"/>
</dbReference>
<feature type="transmembrane region" description="Helical" evidence="9">
    <location>
        <begin position="183"/>
        <end position="201"/>
    </location>
</feature>
<keyword evidence="13" id="KW-1185">Reference proteome</keyword>
<evidence type="ECO:0000256" key="3">
    <source>
        <dbReference type="ARBA" id="ARBA00012438"/>
    </source>
</evidence>
<evidence type="ECO:0000259" key="11">
    <source>
        <dbReference type="PROSITE" id="PS50885"/>
    </source>
</evidence>
<comment type="catalytic activity">
    <reaction evidence="1">
        <text>ATP + protein L-histidine = ADP + protein N-phospho-L-histidine.</text>
        <dbReference type="EC" id="2.7.13.3"/>
    </reaction>
</comment>
<gene>
    <name evidence="12" type="ORF">RAN89_02560</name>
</gene>
<dbReference type="SUPFAM" id="SSF55874">
    <property type="entry name" value="ATPase domain of HSP90 chaperone/DNA topoisomerase II/histidine kinase"/>
    <property type="match status" value="1"/>
</dbReference>
<dbReference type="InterPro" id="IPR005467">
    <property type="entry name" value="His_kinase_dom"/>
</dbReference>
<dbReference type="Gene3D" id="3.30.450.20">
    <property type="entry name" value="PAS domain"/>
    <property type="match status" value="1"/>
</dbReference>
<dbReference type="SMART" id="SM00387">
    <property type="entry name" value="HATPase_c"/>
    <property type="match status" value="1"/>
</dbReference>
<evidence type="ECO:0000256" key="9">
    <source>
        <dbReference type="SAM" id="Phobius"/>
    </source>
</evidence>
<keyword evidence="8" id="KW-0175">Coiled coil</keyword>
<dbReference type="InterPro" id="IPR035965">
    <property type="entry name" value="PAS-like_dom_sf"/>
</dbReference>
<dbReference type="InterPro" id="IPR036097">
    <property type="entry name" value="HisK_dim/P_sf"/>
</dbReference>
<accession>A0ABZ0B334</accession>
<dbReference type="CDD" id="cd00082">
    <property type="entry name" value="HisKA"/>
    <property type="match status" value="1"/>
</dbReference>
<dbReference type="InterPro" id="IPR050736">
    <property type="entry name" value="Sensor_HK_Regulatory"/>
</dbReference>
<proteinExistence type="predicted"/>